<dbReference type="EMBL" id="VRYN01000021">
    <property type="protein sequence ID" value="TYO71776.1"/>
    <property type="molecule type" value="Genomic_DNA"/>
</dbReference>
<feature type="transmembrane region" description="Helical" evidence="1">
    <location>
        <begin position="79"/>
        <end position="98"/>
    </location>
</feature>
<reference evidence="3" key="2">
    <citation type="submission" date="2019-07" db="EMBL/GenBank/DDBJ databases">
        <title>Genomic Encyclopedia of Archaeal and Bacterial Type Strains, Phase II (KMG-II): from individual species to whole genera.</title>
        <authorList>
            <person name="Goeker M."/>
        </authorList>
    </citation>
    <scope>NUCLEOTIDE SEQUENCE [LARGE SCALE GENOMIC DNA]</scope>
    <source>
        <strain evidence="3">DSM 3754</strain>
    </source>
</reference>
<dbReference type="AlphaFoldDB" id="A0A4D6GS88"/>
<keyword evidence="1" id="KW-1133">Transmembrane helix</keyword>
<keyword evidence="1" id="KW-0472">Membrane</keyword>
<protein>
    <submittedName>
        <fullName evidence="2">Uncharacterized protein</fullName>
    </submittedName>
</protein>
<feature type="transmembrane region" description="Helical" evidence="1">
    <location>
        <begin position="104"/>
        <end position="123"/>
    </location>
</feature>
<feature type="transmembrane region" description="Helical" evidence="1">
    <location>
        <begin position="235"/>
        <end position="253"/>
    </location>
</feature>
<dbReference type="RefSeq" id="WP_136361047.1">
    <property type="nucleotide sequence ID" value="NZ_VRYN01000021.1"/>
</dbReference>
<gene>
    <name evidence="3" type="ORF">APQ99_02412</name>
    <name evidence="2" type="ORF">HBSAL_01300</name>
</gene>
<dbReference type="GeneID" id="39854133"/>
<reference evidence="2" key="3">
    <citation type="journal article" name="MicrobiologyOpen">
        <title>Whole-genome comparison between the type strain of Halobacterium salinarum (DSM 3754(T)) and the laboratory strains R1 and NRC-1.</title>
        <authorList>
            <person name="Pfeiffer F."/>
            <person name="Losensky G."/>
            <person name="Marchfelder A."/>
            <person name="Habermann B."/>
            <person name="Dyall-Smith M."/>
        </authorList>
    </citation>
    <scope>NUCLEOTIDE SEQUENCE</scope>
    <source>
        <strain evidence="2">91-R6</strain>
    </source>
</reference>
<organism evidence="2 4">
    <name type="scientific">Halobacterium salinarum (strain ATCC 33171 / DSM 3754 / JCM 8978 / NBRC 102687 / NCIMB 764 / 91-R6)</name>
    <dbReference type="NCBI Taxonomy" id="2597657"/>
    <lineage>
        <taxon>Archaea</taxon>
        <taxon>Methanobacteriati</taxon>
        <taxon>Methanobacteriota</taxon>
        <taxon>Stenosarchaea group</taxon>
        <taxon>Halobacteria</taxon>
        <taxon>Halobacteriales</taxon>
        <taxon>Halobacteriaceae</taxon>
        <taxon>Halobacterium</taxon>
    </lineage>
</organism>
<evidence type="ECO:0000313" key="3">
    <source>
        <dbReference type="EMBL" id="TYO71776.1"/>
    </source>
</evidence>
<evidence type="ECO:0000313" key="2">
    <source>
        <dbReference type="EMBL" id="QCC43996.1"/>
    </source>
</evidence>
<accession>A0A4D6GS88</accession>
<evidence type="ECO:0000313" key="4">
    <source>
        <dbReference type="Proteomes" id="UP000296216"/>
    </source>
</evidence>
<keyword evidence="1" id="KW-0812">Transmembrane</keyword>
<proteinExistence type="predicted"/>
<name>A0A4D6GS88_HALS9</name>
<reference evidence="2 4" key="1">
    <citation type="journal article" date="2019" name="Microbiol. Resour. Announc.">
        <title>The Genome Sequence of the Halobacterium salinarum Type Strain Is Closely Related to That of Laboratory Strains NRC-1 and R1.</title>
        <authorList>
            <person name="Pfeiffer F."/>
            <person name="Marchfelder A."/>
            <person name="Habermann B."/>
            <person name="Dyall-Smith M.L."/>
        </authorList>
    </citation>
    <scope>NUCLEOTIDE SEQUENCE [LARGE SCALE GENOMIC DNA]</scope>
    <source>
        <strain evidence="2">91-R6</strain>
        <strain evidence="4">ATCC 33171 / DSM 3754 / JCM 8978 / NBRC 102687 / NCIMB 764 / 91-R6</strain>
    </source>
</reference>
<feature type="transmembrane region" description="Helical" evidence="1">
    <location>
        <begin position="180"/>
        <end position="201"/>
    </location>
</feature>
<sequence length="421" mass="46161">MSLDSDQRTDQHNYEFPLWVRIATLLLISLGVFGSILPGIRTNIGFLFPFRLFLPVYITVLAGAIVLYSQGKIRFPRLFVALSGLVCLGMFSFLYAVQNGTGSGVLQPIVLLTKFILLISIVITLNTRRWVYRGWILLVGLVLLAFIIALFEYSTGWHFAGSQLQQLPNYPPYSSWVTTWYTNVNDFAFFLQMATIPALVMGLNPTTTSKKRISFLGVWTISAYLVVHLGARAVILAYPIVIATTLGLIYGNIIRQTIRQIPIRVGKILIPLFGLVLTTVFVLVPNPTNPGSSIWIRWQLQKAAVLGGDVWGHGWGSSPTVISQTSVSTGGILSPHSWFGALLTDTGLLGLALFLVFYGGLVVGLARIANLRDPVPVMSITSLVALPIAGLGPSNVLFLPMFWIVIGLSISTLQVSSWHIS</sequence>
<feature type="transmembrane region" description="Helical" evidence="1">
    <location>
        <begin position="135"/>
        <end position="160"/>
    </location>
</feature>
<evidence type="ECO:0000256" key="1">
    <source>
        <dbReference type="SAM" id="Phobius"/>
    </source>
</evidence>
<feature type="transmembrane region" description="Helical" evidence="1">
    <location>
        <begin position="265"/>
        <end position="284"/>
    </location>
</feature>
<feature type="transmembrane region" description="Helical" evidence="1">
    <location>
        <begin position="18"/>
        <end position="40"/>
    </location>
</feature>
<feature type="transmembrane region" description="Helical" evidence="1">
    <location>
        <begin position="46"/>
        <end position="67"/>
    </location>
</feature>
<feature type="transmembrane region" description="Helical" evidence="1">
    <location>
        <begin position="348"/>
        <end position="368"/>
    </location>
</feature>
<dbReference type="Proteomes" id="UP000323075">
    <property type="component" value="Unassembled WGS sequence"/>
</dbReference>
<dbReference type="EMBL" id="CP038631">
    <property type="protein sequence ID" value="QCC43996.1"/>
    <property type="molecule type" value="Genomic_DNA"/>
</dbReference>
<dbReference type="Proteomes" id="UP000296216">
    <property type="component" value="Chromosome"/>
</dbReference>
<feature type="transmembrane region" description="Helical" evidence="1">
    <location>
        <begin position="213"/>
        <end position="229"/>
    </location>
</feature>